<feature type="domain" description="Mtf2-like C-terminal" evidence="2">
    <location>
        <begin position="336"/>
        <end position="541"/>
    </location>
</feature>
<feature type="compositionally biased region" description="Basic residues" evidence="1">
    <location>
        <begin position="382"/>
        <end position="394"/>
    </location>
</feature>
<organism evidence="3 4">
    <name type="scientific">Cadophora malorum</name>
    <dbReference type="NCBI Taxonomy" id="108018"/>
    <lineage>
        <taxon>Eukaryota</taxon>
        <taxon>Fungi</taxon>
        <taxon>Dikarya</taxon>
        <taxon>Ascomycota</taxon>
        <taxon>Pezizomycotina</taxon>
        <taxon>Leotiomycetes</taxon>
        <taxon>Helotiales</taxon>
        <taxon>Ploettnerulaceae</taxon>
        <taxon>Cadophora</taxon>
    </lineage>
</organism>
<dbReference type="GO" id="GO:0005739">
    <property type="term" value="C:mitochondrion"/>
    <property type="evidence" value="ECO:0007669"/>
    <property type="project" value="InterPro"/>
</dbReference>
<protein>
    <recommendedName>
        <fullName evidence="2">Mtf2-like C-terminal domain-containing protein</fullName>
    </recommendedName>
</protein>
<dbReference type="OrthoDB" id="2444174at2759"/>
<dbReference type="EMBL" id="JAFJYH010000038">
    <property type="protein sequence ID" value="KAG4423192.1"/>
    <property type="molecule type" value="Genomic_DNA"/>
</dbReference>
<dbReference type="InterPro" id="IPR040009">
    <property type="entry name" value="Mtf2/C5D6.12-like"/>
</dbReference>
<dbReference type="Proteomes" id="UP000664132">
    <property type="component" value="Unassembled WGS sequence"/>
</dbReference>
<comment type="caution">
    <text evidence="3">The sequence shown here is derived from an EMBL/GenBank/DDBJ whole genome shotgun (WGS) entry which is preliminary data.</text>
</comment>
<proteinExistence type="predicted"/>
<gene>
    <name evidence="3" type="ORF">IFR04_003690</name>
</gene>
<accession>A0A8H7WEA4</accession>
<dbReference type="AlphaFoldDB" id="A0A8H7WEA4"/>
<feature type="compositionally biased region" description="Polar residues" evidence="1">
    <location>
        <begin position="100"/>
        <end position="120"/>
    </location>
</feature>
<dbReference type="InterPro" id="IPR043837">
    <property type="entry name" value="Mtf2-like_C"/>
</dbReference>
<evidence type="ECO:0000256" key="1">
    <source>
        <dbReference type="SAM" id="MobiDB-lite"/>
    </source>
</evidence>
<dbReference type="PANTHER" id="PTHR39468:SF1">
    <property type="entry name" value="MTF2-LIKE C-TERMINAL DOMAIN-CONTAINING PROTEIN"/>
    <property type="match status" value="1"/>
</dbReference>
<reference evidence="3" key="1">
    <citation type="submission" date="2021-02" db="EMBL/GenBank/DDBJ databases">
        <title>Genome sequence Cadophora malorum strain M34.</title>
        <authorList>
            <person name="Stefanovic E."/>
            <person name="Vu D."/>
            <person name="Scully C."/>
            <person name="Dijksterhuis J."/>
            <person name="Roader J."/>
            <person name="Houbraken J."/>
        </authorList>
    </citation>
    <scope>NUCLEOTIDE SEQUENCE</scope>
    <source>
        <strain evidence="3">M34</strain>
    </source>
</reference>
<sequence length="578" mass="64461">MLGTRAAAEAGPSALSTMSTSMPFLYHTRTLSAWGLTGGNMANKGYNALLRRHYSDFRNNAPTSPPRFTIKRTSNMSGAEPPPARSWTYKPRNADEAGSASPQFESTCNSSEPTARFSNESDAEPFPSSWSFKPGQSHNTYLEKSGFDNNKKFLNSESNDFRLEDGLGFDEMSELDEDVKIQDPFSAGMQPEEIQDLTRKHGARDSTITDQERSAFQKIFSDIFKRSNRSGASLGSTSASETLEDDPFGMESVPTDIGKAKKNLGNILTSAMQRNPQSRREMETALEKYPPALRAAAAKAMGYIEDESDVEQIQSNRNAVLDTEALEALREPERKRVEGLMNAATTDFELMEIMEKEVFSLISKLGLDDGSPKDTDAQISPKSKKKKGSKKAKNSPKPENVIEIEPEEQSEVTSSEPAVDGVSPLALYGPLYPSFLLLGLRLLDRSFAKPSPLALSILPRIKSLGYISQILGGTTPLYNELLNIYRYRYDDFRGMLDLLNEIERAALDFDEDTLAIVRNTAKFQLSIHRGEKGNTMKALWAMPEFAPNGFRVWREKIVKAIMEREDKARDHFQFDLGR</sequence>
<feature type="region of interest" description="Disordered" evidence="1">
    <location>
        <begin position="57"/>
        <end position="134"/>
    </location>
</feature>
<dbReference type="PANTHER" id="PTHR39468">
    <property type="entry name" value="CHROMOSOME 7, WHOLE GENOME SHOTGUN SEQUENCE"/>
    <property type="match status" value="1"/>
</dbReference>
<dbReference type="Pfam" id="PF19189">
    <property type="entry name" value="Mtf2"/>
    <property type="match status" value="1"/>
</dbReference>
<name>A0A8H7WEA4_9HELO</name>
<evidence type="ECO:0000313" key="3">
    <source>
        <dbReference type="EMBL" id="KAG4423192.1"/>
    </source>
</evidence>
<feature type="region of interest" description="Disordered" evidence="1">
    <location>
        <begin position="370"/>
        <end position="417"/>
    </location>
</feature>
<evidence type="ECO:0000313" key="4">
    <source>
        <dbReference type="Proteomes" id="UP000664132"/>
    </source>
</evidence>
<keyword evidence="4" id="KW-1185">Reference proteome</keyword>
<evidence type="ECO:0000259" key="2">
    <source>
        <dbReference type="Pfam" id="PF19189"/>
    </source>
</evidence>